<protein>
    <submittedName>
        <fullName evidence="1">Uncharacterized protein</fullName>
    </submittedName>
</protein>
<sequence length="70" mass="7730">MYNHTISTCQSTVVDAPPDIIDVPDEDDDIIGDEDALPHDLADSDVEDLINVDDDGVEKVYSSERRLILS</sequence>
<gene>
    <name evidence="1" type="ORF">Tco_0625028</name>
</gene>
<reference evidence="1" key="1">
    <citation type="journal article" date="2022" name="Int. J. Mol. Sci.">
        <title>Draft Genome of Tanacetum Coccineum: Genomic Comparison of Closely Related Tanacetum-Family Plants.</title>
        <authorList>
            <person name="Yamashiro T."/>
            <person name="Shiraishi A."/>
            <person name="Nakayama K."/>
            <person name="Satake H."/>
        </authorList>
    </citation>
    <scope>NUCLEOTIDE SEQUENCE</scope>
</reference>
<comment type="caution">
    <text evidence="1">The sequence shown here is derived from an EMBL/GenBank/DDBJ whole genome shotgun (WGS) entry which is preliminary data.</text>
</comment>
<name>A0ABQ4WFM5_9ASTR</name>
<accession>A0ABQ4WFM5</accession>
<reference evidence="1" key="2">
    <citation type="submission" date="2022-01" db="EMBL/GenBank/DDBJ databases">
        <authorList>
            <person name="Yamashiro T."/>
            <person name="Shiraishi A."/>
            <person name="Satake H."/>
            <person name="Nakayama K."/>
        </authorList>
    </citation>
    <scope>NUCLEOTIDE SEQUENCE</scope>
</reference>
<organism evidence="1 2">
    <name type="scientific">Tanacetum coccineum</name>
    <dbReference type="NCBI Taxonomy" id="301880"/>
    <lineage>
        <taxon>Eukaryota</taxon>
        <taxon>Viridiplantae</taxon>
        <taxon>Streptophyta</taxon>
        <taxon>Embryophyta</taxon>
        <taxon>Tracheophyta</taxon>
        <taxon>Spermatophyta</taxon>
        <taxon>Magnoliopsida</taxon>
        <taxon>eudicotyledons</taxon>
        <taxon>Gunneridae</taxon>
        <taxon>Pentapetalae</taxon>
        <taxon>asterids</taxon>
        <taxon>campanulids</taxon>
        <taxon>Asterales</taxon>
        <taxon>Asteraceae</taxon>
        <taxon>Asteroideae</taxon>
        <taxon>Anthemideae</taxon>
        <taxon>Anthemidinae</taxon>
        <taxon>Tanacetum</taxon>
    </lineage>
</organism>
<keyword evidence="2" id="KW-1185">Reference proteome</keyword>
<evidence type="ECO:0000313" key="1">
    <source>
        <dbReference type="EMBL" id="GJS51666.1"/>
    </source>
</evidence>
<dbReference type="Proteomes" id="UP001151760">
    <property type="component" value="Unassembled WGS sequence"/>
</dbReference>
<feature type="non-terminal residue" evidence="1">
    <location>
        <position position="70"/>
    </location>
</feature>
<evidence type="ECO:0000313" key="2">
    <source>
        <dbReference type="Proteomes" id="UP001151760"/>
    </source>
</evidence>
<dbReference type="EMBL" id="BQNB010008601">
    <property type="protein sequence ID" value="GJS51666.1"/>
    <property type="molecule type" value="Genomic_DNA"/>
</dbReference>
<proteinExistence type="predicted"/>